<dbReference type="RefSeq" id="WP_075728721.1">
    <property type="nucleotide sequence ID" value="NZ_LTDM01000066.1"/>
</dbReference>
<organism evidence="1 2">
    <name type="scientific">Tissierella creatinophila DSM 6911</name>
    <dbReference type="NCBI Taxonomy" id="1123403"/>
    <lineage>
        <taxon>Bacteria</taxon>
        <taxon>Bacillati</taxon>
        <taxon>Bacillota</taxon>
        <taxon>Tissierellia</taxon>
        <taxon>Tissierellales</taxon>
        <taxon>Tissierellaceae</taxon>
        <taxon>Tissierella</taxon>
    </lineage>
</organism>
<comment type="caution">
    <text evidence="1">The sequence shown here is derived from an EMBL/GenBank/DDBJ whole genome shotgun (WGS) entry which is preliminary data.</text>
</comment>
<dbReference type="Gene3D" id="1.20.58.300">
    <property type="entry name" value="FlgN-like"/>
    <property type="match status" value="1"/>
</dbReference>
<dbReference type="AlphaFoldDB" id="A0A1U7M2W8"/>
<dbReference type="EMBL" id="LTDM01000066">
    <property type="protein sequence ID" value="OLS01538.1"/>
    <property type="molecule type" value="Genomic_DNA"/>
</dbReference>
<gene>
    <name evidence="1" type="ORF">TICRE_25770</name>
</gene>
<protein>
    <submittedName>
        <fullName evidence="1">FlgN protein</fullName>
    </submittedName>
</protein>
<keyword evidence="2" id="KW-1185">Reference proteome</keyword>
<evidence type="ECO:0000313" key="1">
    <source>
        <dbReference type="EMBL" id="OLS01538.1"/>
    </source>
</evidence>
<reference evidence="1 2" key="1">
    <citation type="submission" date="2016-02" db="EMBL/GenBank/DDBJ databases">
        <title>Genome sequence of Tissierella creatinophila DSM 6911.</title>
        <authorList>
            <person name="Poehlein A."/>
            <person name="Daniel R."/>
        </authorList>
    </citation>
    <scope>NUCLEOTIDE SEQUENCE [LARGE SCALE GENOMIC DNA]</scope>
    <source>
        <strain evidence="1 2">DSM 6911</strain>
    </source>
</reference>
<dbReference type="SUPFAM" id="SSF140566">
    <property type="entry name" value="FlgN-like"/>
    <property type="match status" value="1"/>
</dbReference>
<dbReference type="OrthoDB" id="2296467at2"/>
<accession>A0A1U7M2W8</accession>
<dbReference type="Proteomes" id="UP000186112">
    <property type="component" value="Unassembled WGS sequence"/>
</dbReference>
<dbReference type="InterPro" id="IPR036679">
    <property type="entry name" value="FlgN-like_sf"/>
</dbReference>
<name>A0A1U7M2W8_TISCR</name>
<evidence type="ECO:0000313" key="2">
    <source>
        <dbReference type="Proteomes" id="UP000186112"/>
    </source>
</evidence>
<proteinExistence type="predicted"/>
<dbReference type="GO" id="GO:0044780">
    <property type="term" value="P:bacterial-type flagellum assembly"/>
    <property type="evidence" value="ECO:0007669"/>
    <property type="project" value="InterPro"/>
</dbReference>
<sequence>MSKREFVKHLESIIELLNEEKKILVENKGDALTAIIEKKALYINDLEKFRGIDLEDEKIMGLIEEIDSLQELNLLLTRQALSFQDNLLESLSKIAKNSNTYSNIGSYDKKTNINIIEKEV</sequence>